<evidence type="ECO:0000256" key="1">
    <source>
        <dbReference type="ARBA" id="ARBA00007118"/>
    </source>
</evidence>
<feature type="binding site" evidence="8">
    <location>
        <position position="62"/>
    </location>
    <ligand>
        <name>FMN</name>
        <dbReference type="ChEBI" id="CHEBI:58210"/>
        <note>ligand shared between dimeric partners</note>
    </ligand>
</feature>
<proteinExistence type="inferred from homology"/>
<dbReference type="FunCoup" id="A0A371RLI3">
    <property type="interactions" value="116"/>
</dbReference>
<comment type="cofactor">
    <cofactor evidence="8">
        <name>FMN</name>
        <dbReference type="ChEBI" id="CHEBI:58210"/>
    </cofactor>
    <text evidence="8">Binds 1 FMN per subunit.</text>
</comment>
<comment type="caution">
    <text evidence="10">The sequence shown here is derived from an EMBL/GenBank/DDBJ whole genome shotgun (WGS) entry which is preliminary data.</text>
</comment>
<accession>A0A371RLI3</accession>
<dbReference type="InterPro" id="IPR029479">
    <property type="entry name" value="Nitroreductase"/>
</dbReference>
<dbReference type="InterPro" id="IPR026021">
    <property type="entry name" value="YdjA-like"/>
</dbReference>
<keyword evidence="5 7" id="KW-0560">Oxidoreductase</keyword>
<feature type="domain" description="Nitroreductase" evidence="9">
    <location>
        <begin position="30"/>
        <end position="185"/>
    </location>
</feature>
<evidence type="ECO:0000259" key="9">
    <source>
        <dbReference type="Pfam" id="PF00881"/>
    </source>
</evidence>
<feature type="binding site" description="in other chain" evidence="8">
    <location>
        <begin position="155"/>
        <end position="157"/>
    </location>
    <ligand>
        <name>FMN</name>
        <dbReference type="ChEBI" id="CHEBI:58210"/>
        <note>ligand shared between dimeric partners</note>
    </ligand>
</feature>
<dbReference type="EC" id="1.-.-.-" evidence="7"/>
<dbReference type="SUPFAM" id="SSF55469">
    <property type="entry name" value="FMN-dependent nitroreductase-like"/>
    <property type="match status" value="1"/>
</dbReference>
<dbReference type="GO" id="GO:0016491">
    <property type="term" value="F:oxidoreductase activity"/>
    <property type="evidence" value="ECO:0007669"/>
    <property type="project" value="UniProtKB-UniRule"/>
</dbReference>
<protein>
    <recommendedName>
        <fullName evidence="7">Putative NAD(P)H nitroreductase</fullName>
        <ecNumber evidence="7">1.-.-.-</ecNumber>
    </recommendedName>
</protein>
<dbReference type="Proteomes" id="UP000264589">
    <property type="component" value="Unassembled WGS sequence"/>
</dbReference>
<dbReference type="PANTHER" id="PTHR43821">
    <property type="entry name" value="NAD(P)H NITROREDUCTASE YDJA-RELATED"/>
    <property type="match status" value="1"/>
</dbReference>
<dbReference type="InParanoid" id="A0A371RLI3"/>
<reference evidence="10 11" key="1">
    <citation type="submission" date="2018-08" db="EMBL/GenBank/DDBJ databases">
        <title>Parvularcula sp. SM1705, isolated from surface water of the South Sea China.</title>
        <authorList>
            <person name="Sun L."/>
        </authorList>
    </citation>
    <scope>NUCLEOTIDE SEQUENCE [LARGE SCALE GENOMIC DNA]</scope>
    <source>
        <strain evidence="10 11">SM1705</strain>
    </source>
</reference>
<dbReference type="InterPro" id="IPR052530">
    <property type="entry name" value="NAD(P)H_nitroreductase"/>
</dbReference>
<dbReference type="Pfam" id="PF00881">
    <property type="entry name" value="Nitroreductase"/>
    <property type="match status" value="1"/>
</dbReference>
<comment type="similarity">
    <text evidence="1 7">Belongs to the nitroreductase family.</text>
</comment>
<evidence type="ECO:0000313" key="11">
    <source>
        <dbReference type="Proteomes" id="UP000264589"/>
    </source>
</evidence>
<evidence type="ECO:0000256" key="4">
    <source>
        <dbReference type="ARBA" id="ARBA00022857"/>
    </source>
</evidence>
<dbReference type="PANTHER" id="PTHR43821:SF1">
    <property type="entry name" value="NAD(P)H NITROREDUCTASE YDJA-RELATED"/>
    <property type="match status" value="1"/>
</dbReference>
<organism evidence="10 11">
    <name type="scientific">Parvularcula marina</name>
    <dbReference type="NCBI Taxonomy" id="2292771"/>
    <lineage>
        <taxon>Bacteria</taxon>
        <taxon>Pseudomonadati</taxon>
        <taxon>Pseudomonadota</taxon>
        <taxon>Alphaproteobacteria</taxon>
        <taxon>Parvularculales</taxon>
        <taxon>Parvularculaceae</taxon>
        <taxon>Parvularcula</taxon>
    </lineage>
</organism>
<evidence type="ECO:0000256" key="7">
    <source>
        <dbReference type="PIRNR" id="PIRNR000232"/>
    </source>
</evidence>
<keyword evidence="3 7" id="KW-0288">FMN</keyword>
<dbReference type="AlphaFoldDB" id="A0A371RLI3"/>
<gene>
    <name evidence="10" type="ORF">DX908_03010</name>
</gene>
<dbReference type="EMBL" id="QUQO01000001">
    <property type="protein sequence ID" value="RFB06330.1"/>
    <property type="molecule type" value="Genomic_DNA"/>
</dbReference>
<name>A0A371RLI3_9PROT</name>
<keyword evidence="2 7" id="KW-0285">Flavoprotein</keyword>
<dbReference type="Gene3D" id="3.40.109.10">
    <property type="entry name" value="NADH Oxidase"/>
    <property type="match status" value="1"/>
</dbReference>
<feature type="binding site" description="in other chain" evidence="8">
    <location>
        <begin position="31"/>
        <end position="33"/>
    </location>
    <ligand>
        <name>FMN</name>
        <dbReference type="ChEBI" id="CHEBI:58210"/>
        <note>ligand shared between dimeric partners</note>
    </ligand>
</feature>
<dbReference type="PIRSF" id="PIRSF000232">
    <property type="entry name" value="YdjA"/>
    <property type="match status" value="1"/>
</dbReference>
<feature type="binding site" evidence="8">
    <location>
        <position position="58"/>
    </location>
    <ligand>
        <name>FMN</name>
        <dbReference type="ChEBI" id="CHEBI:58210"/>
        <note>ligand shared between dimeric partners</note>
    </ligand>
</feature>
<evidence type="ECO:0000313" key="10">
    <source>
        <dbReference type="EMBL" id="RFB06330.1"/>
    </source>
</evidence>
<evidence type="ECO:0000256" key="3">
    <source>
        <dbReference type="ARBA" id="ARBA00022643"/>
    </source>
</evidence>
<keyword evidence="4 7" id="KW-0521">NADP</keyword>
<evidence type="ECO:0000256" key="6">
    <source>
        <dbReference type="ARBA" id="ARBA00023027"/>
    </source>
</evidence>
<dbReference type="OrthoDB" id="9804207at2"/>
<dbReference type="RefSeq" id="WP_116392964.1">
    <property type="nucleotide sequence ID" value="NZ_QUQO01000001.1"/>
</dbReference>
<evidence type="ECO:0000256" key="8">
    <source>
        <dbReference type="PIRSR" id="PIRSR000232-1"/>
    </source>
</evidence>
<evidence type="ECO:0000256" key="5">
    <source>
        <dbReference type="ARBA" id="ARBA00023002"/>
    </source>
</evidence>
<sequence length="210" mass="23000">MTESQFVPPEFGQDLPAAHPSDDTLALLWNRRSTAAKLLTGPGPSQEEMDRLLTIAARAPDHRRVVPYRFILFEGEARDALGDIFAAAAEASSDSDTPAPDLARSLAFRAPSIVFVISSVNREHKTPEWEQILTAGAVCQNFLIAASAMGYAAQWISEWVAYDENVRQRLDMGPHERVAGILYVGTATEPPKERARPDVAAITTRWPTSG</sequence>
<dbReference type="InterPro" id="IPR000415">
    <property type="entry name" value="Nitroreductase-like"/>
</dbReference>
<keyword evidence="6 7" id="KW-0520">NAD</keyword>
<evidence type="ECO:0000256" key="2">
    <source>
        <dbReference type="ARBA" id="ARBA00022630"/>
    </source>
</evidence>
<keyword evidence="11" id="KW-1185">Reference proteome</keyword>
<dbReference type="CDD" id="cd02135">
    <property type="entry name" value="YdjA-like"/>
    <property type="match status" value="1"/>
</dbReference>